<feature type="domain" description="HotDog ACOT-type" evidence="4">
    <location>
        <begin position="1"/>
        <end position="110"/>
    </location>
</feature>
<organism evidence="5">
    <name type="scientific">Dehalogenimonas sp. 4OHTPN</name>
    <dbReference type="NCBI Taxonomy" id="3166643"/>
    <lineage>
        <taxon>Bacteria</taxon>
        <taxon>Bacillati</taxon>
        <taxon>Chloroflexota</taxon>
        <taxon>Dehalococcoidia</taxon>
        <taxon>Dehalococcoidales</taxon>
        <taxon>Dehalococcoidaceae</taxon>
        <taxon>Dehalogenimonas</taxon>
    </lineage>
</organism>
<evidence type="ECO:0000256" key="3">
    <source>
        <dbReference type="PROSITE-ProRule" id="PRU01106"/>
    </source>
</evidence>
<dbReference type="GO" id="GO:0052816">
    <property type="term" value="F:long-chain fatty acyl-CoA hydrolase activity"/>
    <property type="evidence" value="ECO:0007669"/>
    <property type="project" value="TreeGrafter"/>
</dbReference>
<dbReference type="Gene3D" id="3.10.129.10">
    <property type="entry name" value="Hotdog Thioesterase"/>
    <property type="match status" value="1"/>
</dbReference>
<evidence type="ECO:0000256" key="1">
    <source>
        <dbReference type="ARBA" id="ARBA00010458"/>
    </source>
</evidence>
<dbReference type="InterPro" id="IPR040170">
    <property type="entry name" value="Cytosol_ACT"/>
</dbReference>
<evidence type="ECO:0000313" key="5">
    <source>
        <dbReference type="EMBL" id="XCH33364.1"/>
    </source>
</evidence>
<comment type="similarity">
    <text evidence="1">Belongs to the acyl coenzyme A hydrolase family.</text>
</comment>
<sequence>MDHYKLILPEHLNHDGFLFGGNMLKWIDEFAYITANQEFPGNRLVTIALDNVAFHHPVAGGEIIRFDVERAGLGNTSVQYKVQVFGTRRHACPETILFETRITFVSVDRDGKKQPITQPAADCSTSTAGIV</sequence>
<dbReference type="AlphaFoldDB" id="A0AAU8GAK3"/>
<keyword evidence="2 3" id="KW-0378">Hydrolase</keyword>
<accession>A0AAU8GAK3</accession>
<dbReference type="PANTHER" id="PTHR11049">
    <property type="entry name" value="ACYL COENZYME A THIOESTER HYDROLASE"/>
    <property type="match status" value="1"/>
</dbReference>
<dbReference type="RefSeq" id="WP_353714605.1">
    <property type="nucleotide sequence ID" value="NZ_CP159307.1"/>
</dbReference>
<proteinExistence type="inferred from homology"/>
<dbReference type="EMBL" id="CP159307">
    <property type="protein sequence ID" value="XCH33364.1"/>
    <property type="molecule type" value="Genomic_DNA"/>
</dbReference>
<dbReference type="CDD" id="cd03442">
    <property type="entry name" value="BFIT_BACH"/>
    <property type="match status" value="1"/>
</dbReference>
<dbReference type="InterPro" id="IPR029069">
    <property type="entry name" value="HotDog_dom_sf"/>
</dbReference>
<evidence type="ECO:0000259" key="4">
    <source>
        <dbReference type="PROSITE" id="PS51770"/>
    </source>
</evidence>
<dbReference type="PANTHER" id="PTHR11049:SF31">
    <property type="entry name" value="HOTDOG ACOT-TYPE DOMAIN-CONTAINING PROTEIN"/>
    <property type="match status" value="1"/>
</dbReference>
<dbReference type="GO" id="GO:0009062">
    <property type="term" value="P:fatty acid catabolic process"/>
    <property type="evidence" value="ECO:0007669"/>
    <property type="project" value="TreeGrafter"/>
</dbReference>
<gene>
    <name evidence="5" type="ORF">ABV300_00370</name>
</gene>
<dbReference type="GO" id="GO:0006637">
    <property type="term" value="P:acyl-CoA metabolic process"/>
    <property type="evidence" value="ECO:0007669"/>
    <property type="project" value="TreeGrafter"/>
</dbReference>
<reference evidence="5" key="1">
    <citation type="submission" date="2024-06" db="EMBL/GenBank/DDBJ databases">
        <title>A Novel Isolate, Dehalogenimonas sp. Strain 4OHTPN, Dechlorinates Aromatic 4 Hydroxy chlorothalonil by a Novel Reductive Dehalogenase.</title>
        <authorList>
            <person name="Liu G."/>
        </authorList>
    </citation>
    <scope>NUCLEOTIDE SEQUENCE</scope>
    <source>
        <strain evidence="5">4OHTPN</strain>
    </source>
</reference>
<evidence type="ECO:0000256" key="2">
    <source>
        <dbReference type="ARBA" id="ARBA00022801"/>
    </source>
</evidence>
<name>A0AAU8GAK3_9CHLR</name>
<dbReference type="InterPro" id="IPR006683">
    <property type="entry name" value="Thioestr_dom"/>
</dbReference>
<dbReference type="SUPFAM" id="SSF54637">
    <property type="entry name" value="Thioesterase/thiol ester dehydrase-isomerase"/>
    <property type="match status" value="1"/>
</dbReference>
<protein>
    <submittedName>
        <fullName evidence="5">Acyl-CoA thioesterase</fullName>
    </submittedName>
</protein>
<dbReference type="InterPro" id="IPR033120">
    <property type="entry name" value="HOTDOG_ACOT"/>
</dbReference>
<dbReference type="PROSITE" id="PS51770">
    <property type="entry name" value="HOTDOG_ACOT"/>
    <property type="match status" value="1"/>
</dbReference>
<dbReference type="GO" id="GO:0005829">
    <property type="term" value="C:cytosol"/>
    <property type="evidence" value="ECO:0007669"/>
    <property type="project" value="TreeGrafter"/>
</dbReference>
<dbReference type="Pfam" id="PF03061">
    <property type="entry name" value="4HBT"/>
    <property type="match status" value="1"/>
</dbReference>